<evidence type="ECO:0000256" key="7">
    <source>
        <dbReference type="ARBA" id="ARBA00022741"/>
    </source>
</evidence>
<dbReference type="GO" id="GO:0007052">
    <property type="term" value="P:mitotic spindle organization"/>
    <property type="evidence" value="ECO:0007669"/>
    <property type="project" value="TreeGrafter"/>
</dbReference>
<dbReference type="CDD" id="cd01372">
    <property type="entry name" value="KISc_KIF4"/>
    <property type="match status" value="1"/>
</dbReference>
<keyword evidence="11 18" id="KW-0175">Coiled coil</keyword>
<evidence type="ECO:0000256" key="8">
    <source>
        <dbReference type="ARBA" id="ARBA00022840"/>
    </source>
</evidence>
<feature type="coiled-coil region" evidence="18">
    <location>
        <begin position="880"/>
        <end position="914"/>
    </location>
</feature>
<evidence type="ECO:0000256" key="14">
    <source>
        <dbReference type="ARBA" id="ARBA00023212"/>
    </source>
</evidence>
<gene>
    <name evidence="21" type="ORF">ALC56_05001</name>
</gene>
<dbReference type="GO" id="GO:0005875">
    <property type="term" value="C:microtubule associated complex"/>
    <property type="evidence" value="ECO:0007669"/>
    <property type="project" value="TreeGrafter"/>
</dbReference>
<accession>A0A195FK11</accession>
<dbReference type="PANTHER" id="PTHR47969:SF15">
    <property type="entry name" value="CHROMOSOME-ASSOCIATED KINESIN KIF4A-RELATED"/>
    <property type="match status" value="1"/>
</dbReference>
<sequence>MHAGETRHVLVNLGTDTPCYAKQHQQSHESGSRHLPVVYYRKPMCDNTVTVALRIRPLVDNELEKGCQTCLDVTLGEPQVRIRNTDKAFTYNYVFPPHIGQEDFYNTAIKQLVDNIFQGYNVTILAYGQTGSGKTHSMGTNYTGVGEKGIIPRAIYDIFEVIKSKEDWSFKVAVSFMELYQEQLYDLLSDKQKSQSIVDIREDNKNIRIVGITEKPVEDAQETLKCLAQGSLGRVTGATAMNAHSSRSHAIFTLCIHQQKKDDPNTATVAKFHLVDLAGSERSKKTQATGERFKEGVNINKGLLALGNVISQLGDGASGTYIGYRDSKLTRLLQDSLGGNSMTLMVACVSPADYNLDETLSTLRYADRARKIKNKPIVNQDPKVAEINRLNKLVQELRLALANQEFGITCPKEHEALEERYSVLQQKFRDMTEKLNSNLGEIVVMHERAEMAEQAREKIRFTISLLLDEFKQVLQDFDSCPEIDDEKRNKLKAIYEKMLDIQNNEKKTSEELINHKISNSKHCVMHTEEDIECVRTEKLNDIEDNLDYFDRKEEEHTLRQAERNNEVQTINKELALKESLVSELLKNVTQVTAESRKNVIEMEQEIKRLHAEKEENLQAVHSHNVSSKLAETRRKRVQELEKKIAELTRRCMEQNKIIKAKEKQDQRIKTLSSEIQSLKETRVKLIRQMRNDANNFTKWKQSKEKEIIKLRTQDRKRTYEMLRMKIQHNKQENVFKRKMEEAFAINKRLKGALEMQKKAMQRQEKKVNSEEEIKTWIAQEMEVLMAIVEADYSLEKLMQDRASLVYQLEQLKKNNDPDEKELATVTEFIELRNIQIADLQQKLLESDQETKTNTRWNMIRTIIDAKVALKTAFNIVTQDRKQLCYKYNELKEKYQNLEARLEEYEKQERVNKISCSQDLSDTSDTEKSLTKSVKRQVSTENLDGNKKLSPKKRKTESKIKKEIFDENAYLSYDDSLVIEDDVDKDPDWKNTPLYNRIQKLQNKSKFSVQQLTFNKIEPNNEIKCTCKTKCATRICTCHKNNVTCNNCDCDSEQCQNRNKENLRTTLFSDVAMSDEARCD</sequence>
<dbReference type="GO" id="GO:0005829">
    <property type="term" value="C:cytosol"/>
    <property type="evidence" value="ECO:0007669"/>
    <property type="project" value="UniProtKB-ARBA"/>
</dbReference>
<dbReference type="InterPro" id="IPR019821">
    <property type="entry name" value="Kinesin_motor_CS"/>
</dbReference>
<comment type="cofactor">
    <cofactor evidence="1">
        <name>[4Fe-4S] cluster</name>
        <dbReference type="ChEBI" id="CHEBI:49883"/>
    </cofactor>
</comment>
<dbReference type="SMART" id="SM00129">
    <property type="entry name" value="KISc"/>
    <property type="match status" value="1"/>
</dbReference>
<dbReference type="PROSITE" id="PS50067">
    <property type="entry name" value="KINESIN_MOTOR_2"/>
    <property type="match status" value="1"/>
</dbReference>
<dbReference type="FunFam" id="3.40.850.10:FF:000038">
    <property type="entry name" value="chromosome-associated kinesin KIF4A"/>
    <property type="match status" value="1"/>
</dbReference>
<dbReference type="GO" id="GO:0003777">
    <property type="term" value="F:microtubule motor activity"/>
    <property type="evidence" value="ECO:0007669"/>
    <property type="project" value="InterPro"/>
</dbReference>
<evidence type="ECO:0000256" key="16">
    <source>
        <dbReference type="ARBA" id="ARBA00034078"/>
    </source>
</evidence>
<evidence type="ECO:0000256" key="4">
    <source>
        <dbReference type="ARBA" id="ARBA00022490"/>
    </source>
</evidence>
<dbReference type="Proteomes" id="UP000078541">
    <property type="component" value="Unassembled WGS sequence"/>
</dbReference>
<dbReference type="GO" id="GO:0007018">
    <property type="term" value="P:microtubule-based movement"/>
    <property type="evidence" value="ECO:0007669"/>
    <property type="project" value="InterPro"/>
</dbReference>
<evidence type="ECO:0000256" key="1">
    <source>
        <dbReference type="ARBA" id="ARBA00001966"/>
    </source>
</evidence>
<keyword evidence="7 17" id="KW-0547">Nucleotide-binding</keyword>
<protein>
    <submittedName>
        <fullName evidence="21">Chromosome-associated kinesin KIF4</fullName>
    </submittedName>
</protein>
<proteinExistence type="inferred from homology"/>
<name>A0A195FK11_9HYME</name>
<comment type="cofactor">
    <cofactor evidence="16">
        <name>[2Fe-2S] cluster</name>
        <dbReference type="ChEBI" id="CHEBI:190135"/>
    </cofactor>
</comment>
<dbReference type="GO" id="GO:0051536">
    <property type="term" value="F:iron-sulfur cluster binding"/>
    <property type="evidence" value="ECO:0007669"/>
    <property type="project" value="UniProtKB-KW"/>
</dbReference>
<feature type="domain" description="Kinesin motor" evidence="20">
    <location>
        <begin position="48"/>
        <end position="372"/>
    </location>
</feature>
<dbReference type="GO" id="GO:0008017">
    <property type="term" value="F:microtubule binding"/>
    <property type="evidence" value="ECO:0007669"/>
    <property type="project" value="InterPro"/>
</dbReference>
<comment type="subcellular location">
    <subcellularLocation>
        <location evidence="3">Cytoplasm</location>
        <location evidence="3">Cytoskeleton</location>
    </subcellularLocation>
    <subcellularLocation>
        <location evidence="2">Nucleus</location>
    </subcellularLocation>
</comment>
<keyword evidence="15" id="KW-0539">Nucleus</keyword>
<dbReference type="EMBL" id="KQ981522">
    <property type="protein sequence ID" value="KYN40691.1"/>
    <property type="molecule type" value="Genomic_DNA"/>
</dbReference>
<feature type="coiled-coil region" evidence="18">
    <location>
        <begin position="551"/>
        <end position="688"/>
    </location>
</feature>
<dbReference type="STRING" id="34720.A0A195FK11"/>
<evidence type="ECO:0000256" key="18">
    <source>
        <dbReference type="SAM" id="Coils"/>
    </source>
</evidence>
<evidence type="ECO:0000256" key="9">
    <source>
        <dbReference type="ARBA" id="ARBA00023004"/>
    </source>
</evidence>
<keyword evidence="9" id="KW-0408">Iron</keyword>
<evidence type="ECO:0000256" key="6">
    <source>
        <dbReference type="ARBA" id="ARBA00022723"/>
    </source>
</evidence>
<dbReference type="GO" id="GO:0005524">
    <property type="term" value="F:ATP binding"/>
    <property type="evidence" value="ECO:0007669"/>
    <property type="project" value="UniProtKB-UniRule"/>
</dbReference>
<evidence type="ECO:0000259" key="20">
    <source>
        <dbReference type="PROSITE" id="PS50067"/>
    </source>
</evidence>
<dbReference type="PANTHER" id="PTHR47969">
    <property type="entry name" value="CHROMOSOME-ASSOCIATED KINESIN KIF4A-RELATED"/>
    <property type="match status" value="1"/>
</dbReference>
<organism evidence="21 22">
    <name type="scientific">Trachymyrmex septentrionalis</name>
    <dbReference type="NCBI Taxonomy" id="34720"/>
    <lineage>
        <taxon>Eukaryota</taxon>
        <taxon>Metazoa</taxon>
        <taxon>Ecdysozoa</taxon>
        <taxon>Arthropoda</taxon>
        <taxon>Hexapoda</taxon>
        <taxon>Insecta</taxon>
        <taxon>Pterygota</taxon>
        <taxon>Neoptera</taxon>
        <taxon>Endopterygota</taxon>
        <taxon>Hymenoptera</taxon>
        <taxon>Apocrita</taxon>
        <taxon>Aculeata</taxon>
        <taxon>Formicoidea</taxon>
        <taxon>Formicidae</taxon>
        <taxon>Myrmicinae</taxon>
        <taxon>Trachymyrmex</taxon>
    </lineage>
</organism>
<keyword evidence="22" id="KW-1185">Reference proteome</keyword>
<evidence type="ECO:0000313" key="21">
    <source>
        <dbReference type="EMBL" id="KYN40691.1"/>
    </source>
</evidence>
<reference evidence="21 22" key="1">
    <citation type="submission" date="2016-03" db="EMBL/GenBank/DDBJ databases">
        <title>Trachymyrmex septentrionalis WGS genome.</title>
        <authorList>
            <person name="Nygaard S."/>
            <person name="Hu H."/>
            <person name="Boomsma J."/>
            <person name="Zhang G."/>
        </authorList>
    </citation>
    <scope>NUCLEOTIDE SEQUENCE [LARGE SCALE GENOMIC DNA]</scope>
    <source>
        <strain evidence="21">Tsep2-gDNA-1</strain>
        <tissue evidence="21">Whole body</tissue>
    </source>
</reference>
<evidence type="ECO:0000256" key="3">
    <source>
        <dbReference type="ARBA" id="ARBA00004245"/>
    </source>
</evidence>
<keyword evidence="5" id="KW-0493">Microtubule</keyword>
<keyword evidence="6" id="KW-0479">Metal-binding</keyword>
<dbReference type="Pfam" id="PF25764">
    <property type="entry name" value="KIF21A_4th"/>
    <property type="match status" value="1"/>
</dbReference>
<dbReference type="Gene3D" id="3.40.850.10">
    <property type="entry name" value="Kinesin motor domain"/>
    <property type="match status" value="1"/>
</dbReference>
<evidence type="ECO:0000256" key="13">
    <source>
        <dbReference type="ARBA" id="ARBA00023175"/>
    </source>
</evidence>
<dbReference type="InterPro" id="IPR027640">
    <property type="entry name" value="Kinesin-like_fam"/>
</dbReference>
<dbReference type="SUPFAM" id="SSF52540">
    <property type="entry name" value="P-loop containing nucleoside triphosphate hydrolases"/>
    <property type="match status" value="1"/>
</dbReference>
<evidence type="ECO:0000256" key="19">
    <source>
        <dbReference type="SAM" id="MobiDB-lite"/>
    </source>
</evidence>
<dbReference type="PRINTS" id="PR00380">
    <property type="entry name" value="KINESINHEAVY"/>
</dbReference>
<dbReference type="Pfam" id="PF00225">
    <property type="entry name" value="Kinesin"/>
    <property type="match status" value="1"/>
</dbReference>
<evidence type="ECO:0000256" key="10">
    <source>
        <dbReference type="ARBA" id="ARBA00023014"/>
    </source>
</evidence>
<evidence type="ECO:0000313" key="22">
    <source>
        <dbReference type="Proteomes" id="UP000078541"/>
    </source>
</evidence>
<dbReference type="InterPro" id="IPR036961">
    <property type="entry name" value="Kinesin_motor_dom_sf"/>
</dbReference>
<dbReference type="GO" id="GO:0005874">
    <property type="term" value="C:microtubule"/>
    <property type="evidence" value="ECO:0007669"/>
    <property type="project" value="UniProtKB-KW"/>
</dbReference>
<keyword evidence="12" id="KW-0238">DNA-binding</keyword>
<evidence type="ECO:0000256" key="15">
    <source>
        <dbReference type="ARBA" id="ARBA00023242"/>
    </source>
</evidence>
<evidence type="ECO:0000256" key="2">
    <source>
        <dbReference type="ARBA" id="ARBA00004123"/>
    </source>
</evidence>
<dbReference type="GO" id="GO:0005634">
    <property type="term" value="C:nucleus"/>
    <property type="evidence" value="ECO:0007669"/>
    <property type="project" value="UniProtKB-SubCell"/>
</dbReference>
<dbReference type="GO" id="GO:0051231">
    <property type="term" value="P:spindle elongation"/>
    <property type="evidence" value="ECO:0007669"/>
    <property type="project" value="TreeGrafter"/>
</dbReference>
<dbReference type="InterPro" id="IPR001752">
    <property type="entry name" value="Kinesin_motor_dom"/>
</dbReference>
<comment type="similarity">
    <text evidence="17">Belongs to the TRAFAC class myosin-kinesin ATPase superfamily. Kinesin family.</text>
</comment>
<evidence type="ECO:0000256" key="11">
    <source>
        <dbReference type="ARBA" id="ARBA00023054"/>
    </source>
</evidence>
<evidence type="ECO:0000256" key="12">
    <source>
        <dbReference type="ARBA" id="ARBA00023125"/>
    </source>
</evidence>
<evidence type="ECO:0000256" key="5">
    <source>
        <dbReference type="ARBA" id="ARBA00022701"/>
    </source>
</evidence>
<keyword evidence="13 17" id="KW-0505">Motor protein</keyword>
<dbReference type="AlphaFoldDB" id="A0A195FK11"/>
<dbReference type="PROSITE" id="PS00411">
    <property type="entry name" value="KINESIN_MOTOR_1"/>
    <property type="match status" value="1"/>
</dbReference>
<dbReference type="GO" id="GO:0046872">
    <property type="term" value="F:metal ion binding"/>
    <property type="evidence" value="ECO:0007669"/>
    <property type="project" value="UniProtKB-KW"/>
</dbReference>
<keyword evidence="10" id="KW-0411">Iron-sulfur</keyword>
<feature type="binding site" evidence="17">
    <location>
        <begin position="128"/>
        <end position="135"/>
    </location>
    <ligand>
        <name>ATP</name>
        <dbReference type="ChEBI" id="CHEBI:30616"/>
    </ligand>
</feature>
<keyword evidence="4" id="KW-0963">Cytoplasm</keyword>
<dbReference type="GO" id="GO:0003677">
    <property type="term" value="F:DNA binding"/>
    <property type="evidence" value="ECO:0007669"/>
    <property type="project" value="UniProtKB-KW"/>
</dbReference>
<keyword evidence="14" id="KW-0206">Cytoskeleton</keyword>
<evidence type="ECO:0000256" key="17">
    <source>
        <dbReference type="PROSITE-ProRule" id="PRU00283"/>
    </source>
</evidence>
<feature type="region of interest" description="Disordered" evidence="19">
    <location>
        <begin position="915"/>
        <end position="954"/>
    </location>
</feature>
<keyword evidence="8 17" id="KW-0067">ATP-binding</keyword>
<dbReference type="InterPro" id="IPR027417">
    <property type="entry name" value="P-loop_NTPase"/>
</dbReference>
<feature type="coiled-coil region" evidence="18">
    <location>
        <begin position="746"/>
        <end position="814"/>
    </location>
</feature>